<accession>C0D2W5</accession>
<gene>
    <name evidence="1" type="ORF">CLOSTASPAR_03604</name>
</gene>
<evidence type="ECO:0000313" key="1">
    <source>
        <dbReference type="EMBL" id="EEG54294.1"/>
    </source>
</evidence>
<dbReference type="Proteomes" id="UP000004756">
    <property type="component" value="Unassembled WGS sequence"/>
</dbReference>
<dbReference type="EMBL" id="ACCJ01000280">
    <property type="protein sequence ID" value="EEG54294.1"/>
    <property type="molecule type" value="Genomic_DNA"/>
</dbReference>
<dbReference type="HOGENOM" id="CLU_3097176_0_0_9"/>
<sequence>MNAISAYILLFPESRNFLFLAFLNCGLSPTFTSFSGDVWVIIWDLIPCCQW</sequence>
<organism evidence="1 2">
    <name type="scientific">[Clostridium] asparagiforme DSM 15981</name>
    <dbReference type="NCBI Taxonomy" id="518636"/>
    <lineage>
        <taxon>Bacteria</taxon>
        <taxon>Bacillati</taxon>
        <taxon>Bacillota</taxon>
        <taxon>Clostridia</taxon>
        <taxon>Lachnospirales</taxon>
        <taxon>Lachnospiraceae</taxon>
        <taxon>Enterocloster</taxon>
    </lineage>
</organism>
<evidence type="ECO:0000313" key="2">
    <source>
        <dbReference type="Proteomes" id="UP000004756"/>
    </source>
</evidence>
<comment type="caution">
    <text evidence="1">The sequence shown here is derived from an EMBL/GenBank/DDBJ whole genome shotgun (WGS) entry which is preliminary data.</text>
</comment>
<protein>
    <submittedName>
        <fullName evidence="1">Uncharacterized protein</fullName>
    </submittedName>
</protein>
<dbReference type="AlphaFoldDB" id="C0D2W5"/>
<name>C0D2W5_9FIRM</name>
<reference evidence="1 2" key="1">
    <citation type="submission" date="2009-02" db="EMBL/GenBank/DDBJ databases">
        <title>Draft genome sequence of Clostridium asparagiforme (DSM 15981).</title>
        <authorList>
            <person name="Sudarsanam P."/>
            <person name="Ley R."/>
            <person name="Guruge J."/>
            <person name="Turnbaugh P.J."/>
            <person name="Mahowald M."/>
            <person name="Liep D."/>
            <person name="Gordon J."/>
        </authorList>
    </citation>
    <scope>NUCLEOTIDE SEQUENCE [LARGE SCALE GENOMIC DNA]</scope>
    <source>
        <strain evidence="1 2">DSM 15981</strain>
    </source>
</reference>
<proteinExistence type="predicted"/>
<keyword evidence="2" id="KW-1185">Reference proteome</keyword>